<dbReference type="Gene3D" id="1.10.510.10">
    <property type="entry name" value="Transferase(Phosphotransferase) domain 1"/>
    <property type="match status" value="1"/>
</dbReference>
<comment type="cofactor">
    <cofactor evidence="1">
        <name>Mg(2+)</name>
        <dbReference type="ChEBI" id="CHEBI:18420"/>
    </cofactor>
</comment>
<dbReference type="PROSITE" id="PS00107">
    <property type="entry name" value="PROTEIN_KINASE_ATP"/>
    <property type="match status" value="1"/>
</dbReference>
<keyword evidence="8 9" id="KW-0067">ATP-binding</keyword>
<dbReference type="PANTHER" id="PTHR24055">
    <property type="entry name" value="MITOGEN-ACTIVATED PROTEIN KINASE"/>
    <property type="match status" value="1"/>
</dbReference>
<dbReference type="AlphaFoldDB" id="A0A915MK49"/>
<proteinExistence type="predicted"/>
<dbReference type="FunFam" id="1.10.510.10:FF:000563">
    <property type="entry name" value="Mitogen-activated protein kinase"/>
    <property type="match status" value="1"/>
</dbReference>
<dbReference type="WBParaSite" id="scaffold3929_cov220.g7342">
    <property type="protein sequence ID" value="scaffold3929_cov220.g7342"/>
    <property type="gene ID" value="scaffold3929_cov220.g7342"/>
</dbReference>
<dbReference type="SUPFAM" id="SSF56112">
    <property type="entry name" value="Protein kinase-like (PK-like)"/>
    <property type="match status" value="1"/>
</dbReference>
<dbReference type="InterPro" id="IPR000719">
    <property type="entry name" value="Prot_kinase_dom"/>
</dbReference>
<evidence type="ECO:0000313" key="12">
    <source>
        <dbReference type="WBParaSite" id="scaffold3929_cov220.g7342"/>
    </source>
</evidence>
<dbReference type="SMART" id="SM00220">
    <property type="entry name" value="S_TKc"/>
    <property type="match status" value="1"/>
</dbReference>
<evidence type="ECO:0000256" key="8">
    <source>
        <dbReference type="ARBA" id="ARBA00022840"/>
    </source>
</evidence>
<dbReference type="InterPro" id="IPR017441">
    <property type="entry name" value="Protein_kinase_ATP_BS"/>
</dbReference>
<evidence type="ECO:0000256" key="2">
    <source>
        <dbReference type="ARBA" id="ARBA00012411"/>
    </source>
</evidence>
<keyword evidence="7" id="KW-0418">Kinase</keyword>
<evidence type="ECO:0000259" key="10">
    <source>
        <dbReference type="PROSITE" id="PS50011"/>
    </source>
</evidence>
<dbReference type="GO" id="GO:0005524">
    <property type="term" value="F:ATP binding"/>
    <property type="evidence" value="ECO:0007669"/>
    <property type="project" value="UniProtKB-UniRule"/>
</dbReference>
<accession>A0A915MK49</accession>
<dbReference type="GO" id="GO:0004707">
    <property type="term" value="F:MAP kinase activity"/>
    <property type="evidence" value="ECO:0007669"/>
    <property type="project" value="UniProtKB-EC"/>
</dbReference>
<dbReference type="Gene3D" id="3.30.200.20">
    <property type="entry name" value="Phosphorylase Kinase, domain 1"/>
    <property type="match status" value="1"/>
</dbReference>
<evidence type="ECO:0000256" key="9">
    <source>
        <dbReference type="PROSITE-ProRule" id="PRU10141"/>
    </source>
</evidence>
<dbReference type="InterPro" id="IPR050117">
    <property type="entry name" value="MAPK"/>
</dbReference>
<evidence type="ECO:0000256" key="5">
    <source>
        <dbReference type="ARBA" id="ARBA00022679"/>
    </source>
</evidence>
<keyword evidence="3" id="KW-0723">Serine/threonine-protein kinase</keyword>
<sequence>MFPSPQQRQKQNVKSNVKPGFYTIELNKSVWVIPECYQKLTPVGTGAYGAVCSAECITTGDRVAIKKFTRPFQSPIHAKRTQRELRLLRLMRHENVIDLYDMFTPDNSAETLEDVDDHIQFLVYQILRALKYIHSAGIIHRDLKPSNIAVNEDCELKILDFGLARQADQEMTGYVATRWYRAPEIMLNWMHYTQTVDIWSVGCIMAELITGKTLFPGADHIDQLTRIMSVCGTPTATPEAVDFLERTLNLDPDYRPTAAQAMEHSYFKQYHDPNDEPIADSHIEVDIEQDLSIAFLDN</sequence>
<keyword evidence="6 9" id="KW-0547">Nucleotide-binding</keyword>
<evidence type="ECO:0000313" key="11">
    <source>
        <dbReference type="Proteomes" id="UP000887561"/>
    </source>
</evidence>
<evidence type="ECO:0000256" key="4">
    <source>
        <dbReference type="ARBA" id="ARBA00022553"/>
    </source>
</evidence>
<evidence type="ECO:0000256" key="1">
    <source>
        <dbReference type="ARBA" id="ARBA00001946"/>
    </source>
</evidence>
<protein>
    <recommendedName>
        <fullName evidence="2">mitogen-activated protein kinase</fullName>
        <ecNumber evidence="2">2.7.11.24</ecNumber>
    </recommendedName>
</protein>
<dbReference type="Pfam" id="PF00069">
    <property type="entry name" value="Pkinase"/>
    <property type="match status" value="1"/>
</dbReference>
<keyword evidence="5" id="KW-0808">Transferase</keyword>
<dbReference type="FunFam" id="3.30.200.20:FF:000028">
    <property type="entry name" value="Mitogen-activated protein kinase"/>
    <property type="match status" value="1"/>
</dbReference>
<organism evidence="11 12">
    <name type="scientific">Meloidogyne javanica</name>
    <name type="common">Root-knot nematode worm</name>
    <dbReference type="NCBI Taxonomy" id="6303"/>
    <lineage>
        <taxon>Eukaryota</taxon>
        <taxon>Metazoa</taxon>
        <taxon>Ecdysozoa</taxon>
        <taxon>Nematoda</taxon>
        <taxon>Chromadorea</taxon>
        <taxon>Rhabditida</taxon>
        <taxon>Tylenchina</taxon>
        <taxon>Tylenchomorpha</taxon>
        <taxon>Tylenchoidea</taxon>
        <taxon>Meloidogynidae</taxon>
        <taxon>Meloidogyninae</taxon>
        <taxon>Meloidogyne</taxon>
        <taxon>Meloidogyne incognita group</taxon>
    </lineage>
</organism>
<feature type="binding site" evidence="9">
    <location>
        <position position="67"/>
    </location>
    <ligand>
        <name>ATP</name>
        <dbReference type="ChEBI" id="CHEBI:30616"/>
    </ligand>
</feature>
<feature type="domain" description="Protein kinase" evidence="10">
    <location>
        <begin position="37"/>
        <end position="267"/>
    </location>
</feature>
<evidence type="ECO:0000256" key="7">
    <source>
        <dbReference type="ARBA" id="ARBA00022777"/>
    </source>
</evidence>
<name>A0A915MK49_MELJA</name>
<reference evidence="12" key="1">
    <citation type="submission" date="2022-11" db="UniProtKB">
        <authorList>
            <consortium name="WormBaseParasite"/>
        </authorList>
    </citation>
    <scope>IDENTIFICATION</scope>
</reference>
<evidence type="ECO:0000256" key="6">
    <source>
        <dbReference type="ARBA" id="ARBA00022741"/>
    </source>
</evidence>
<evidence type="ECO:0000256" key="3">
    <source>
        <dbReference type="ARBA" id="ARBA00022527"/>
    </source>
</evidence>
<dbReference type="PROSITE" id="PS50011">
    <property type="entry name" value="PROTEIN_KINASE_DOM"/>
    <property type="match status" value="1"/>
</dbReference>
<keyword evidence="4" id="KW-0597">Phosphoprotein</keyword>
<dbReference type="EC" id="2.7.11.24" evidence="2"/>
<dbReference type="InterPro" id="IPR011009">
    <property type="entry name" value="Kinase-like_dom_sf"/>
</dbReference>
<keyword evidence="11" id="KW-1185">Reference proteome</keyword>
<dbReference type="Proteomes" id="UP000887561">
    <property type="component" value="Unplaced"/>
</dbReference>